<dbReference type="InterPro" id="IPR039538">
    <property type="entry name" value="BetI_C"/>
</dbReference>
<gene>
    <name evidence="8" type="ORF">KCV87_03925</name>
</gene>
<keyword evidence="2" id="KW-0805">Transcription regulation</keyword>
<protein>
    <submittedName>
        <fullName evidence="8">TetR family transcriptional regulator</fullName>
    </submittedName>
    <submittedName>
        <fullName evidence="7">Transcriptional regulator TetR family</fullName>
    </submittedName>
</protein>
<dbReference type="InterPro" id="IPR050109">
    <property type="entry name" value="HTH-type_TetR-like_transc_reg"/>
</dbReference>
<proteinExistence type="predicted"/>
<dbReference type="GO" id="GO:0000976">
    <property type="term" value="F:transcription cis-regulatory region binding"/>
    <property type="evidence" value="ECO:0007669"/>
    <property type="project" value="TreeGrafter"/>
</dbReference>
<dbReference type="GO" id="GO:0003700">
    <property type="term" value="F:DNA-binding transcription factor activity"/>
    <property type="evidence" value="ECO:0007669"/>
    <property type="project" value="TreeGrafter"/>
</dbReference>
<dbReference type="PANTHER" id="PTHR30055">
    <property type="entry name" value="HTH-TYPE TRANSCRIPTIONAL REGULATOR RUTR"/>
    <property type="match status" value="1"/>
</dbReference>
<evidence type="ECO:0000313" key="7">
    <source>
        <dbReference type="EMBL" id="AQZ37118.1"/>
    </source>
</evidence>
<reference evidence="8" key="2">
    <citation type="submission" date="2021-04" db="EMBL/GenBank/DDBJ databases">
        <title>Genomic sequence of Actinosynnema pretiosum subsp. pretiosum ATCC 31280 (C-14919).</title>
        <authorList>
            <person name="Bai L."/>
            <person name="Wang X."/>
            <person name="Xiao Y."/>
        </authorList>
    </citation>
    <scope>NUCLEOTIDE SEQUENCE</scope>
    <source>
        <strain evidence="8">ATCC 31280</strain>
    </source>
</reference>
<sequence length="206" mass="22658">MSTAQDARAGRKHVSAAVRREQLVAAALRVMKRDGIAAATTRAICAEADMPHGAFHYCFRSKQELHTALLTTGLNTSLDAAWPSISPDLPAVDNVRTMLDAFWTAFQADPEAELVLGELVTLARREPELRELPAWQHREYVAKAVAHLDRLAEEAGFDYSVDRALLAELVVSVLDGVASSWFSHRDGELARASLDQFAVMFATLTR</sequence>
<evidence type="ECO:0000256" key="1">
    <source>
        <dbReference type="ARBA" id="ARBA00022491"/>
    </source>
</evidence>
<evidence type="ECO:0000256" key="5">
    <source>
        <dbReference type="PROSITE-ProRule" id="PRU00335"/>
    </source>
</evidence>
<evidence type="ECO:0000256" key="3">
    <source>
        <dbReference type="ARBA" id="ARBA00023125"/>
    </source>
</evidence>
<keyword evidence="3 5" id="KW-0238">DNA-binding</keyword>
<dbReference type="SUPFAM" id="SSF46689">
    <property type="entry name" value="Homeodomain-like"/>
    <property type="match status" value="1"/>
</dbReference>
<organism evidence="7">
    <name type="scientific">Actinosynnema pretiosum subsp. pretiosum</name>
    <dbReference type="NCBI Taxonomy" id="103721"/>
    <lineage>
        <taxon>Bacteria</taxon>
        <taxon>Bacillati</taxon>
        <taxon>Actinomycetota</taxon>
        <taxon>Actinomycetes</taxon>
        <taxon>Pseudonocardiales</taxon>
        <taxon>Pseudonocardiaceae</taxon>
        <taxon>Actinosynnema</taxon>
    </lineage>
</organism>
<keyword evidence="1" id="KW-0678">Repressor</keyword>
<reference evidence="7" key="1">
    <citation type="submission" date="2017-01" db="EMBL/GenBank/DDBJ databases">
        <title>Optimization of ansamitocin biosynthetic pathway.</title>
        <authorList>
            <person name="Ning X."/>
            <person name="Bai L."/>
        </authorList>
    </citation>
    <scope>NUCLEOTIDE SEQUENCE</scope>
    <source>
        <strain evidence="7">ATCC 31280</strain>
    </source>
</reference>
<dbReference type="Proteomes" id="UP000677152">
    <property type="component" value="Chromosome"/>
</dbReference>
<dbReference type="InterPro" id="IPR036271">
    <property type="entry name" value="Tet_transcr_reg_TetR-rel_C_sf"/>
</dbReference>
<accession>A0A1U9Y7S8</accession>
<dbReference type="SUPFAM" id="SSF48498">
    <property type="entry name" value="Tetracyclin repressor-like, C-terminal domain"/>
    <property type="match status" value="1"/>
</dbReference>
<dbReference type="PROSITE" id="PS50977">
    <property type="entry name" value="HTH_TETR_2"/>
    <property type="match status" value="1"/>
</dbReference>
<feature type="domain" description="HTH tetR-type" evidence="6">
    <location>
        <begin position="17"/>
        <end position="77"/>
    </location>
</feature>
<name>A0A1U9Y7S8_9PSEU</name>
<dbReference type="Gene3D" id="1.10.357.10">
    <property type="entry name" value="Tetracycline Repressor, domain 2"/>
    <property type="match status" value="1"/>
</dbReference>
<feature type="DNA-binding region" description="H-T-H motif" evidence="5">
    <location>
        <begin position="40"/>
        <end position="59"/>
    </location>
</feature>
<evidence type="ECO:0000313" key="8">
    <source>
        <dbReference type="EMBL" id="QUF05270.1"/>
    </source>
</evidence>
<dbReference type="PANTHER" id="PTHR30055:SF234">
    <property type="entry name" value="HTH-TYPE TRANSCRIPTIONAL REGULATOR BETI"/>
    <property type="match status" value="1"/>
</dbReference>
<evidence type="ECO:0000256" key="4">
    <source>
        <dbReference type="ARBA" id="ARBA00023163"/>
    </source>
</evidence>
<dbReference type="EMBL" id="KY489977">
    <property type="protein sequence ID" value="AQZ37118.1"/>
    <property type="molecule type" value="Genomic_DNA"/>
</dbReference>
<evidence type="ECO:0000259" key="6">
    <source>
        <dbReference type="PROSITE" id="PS50977"/>
    </source>
</evidence>
<keyword evidence="4" id="KW-0804">Transcription</keyword>
<dbReference type="EMBL" id="CP073249">
    <property type="protein sequence ID" value="QUF05270.1"/>
    <property type="molecule type" value="Genomic_DNA"/>
</dbReference>
<dbReference type="AlphaFoldDB" id="A0A1U9Y7S8"/>
<dbReference type="InterPro" id="IPR009057">
    <property type="entry name" value="Homeodomain-like_sf"/>
</dbReference>
<dbReference type="InterPro" id="IPR001647">
    <property type="entry name" value="HTH_TetR"/>
</dbReference>
<dbReference type="Pfam" id="PF00440">
    <property type="entry name" value="TetR_N"/>
    <property type="match status" value="1"/>
</dbReference>
<evidence type="ECO:0000256" key="2">
    <source>
        <dbReference type="ARBA" id="ARBA00023015"/>
    </source>
</evidence>
<dbReference type="Pfam" id="PF13977">
    <property type="entry name" value="TetR_C_6"/>
    <property type="match status" value="1"/>
</dbReference>